<protein>
    <submittedName>
        <fullName evidence="1">Uncharacterized protein</fullName>
    </submittedName>
</protein>
<dbReference type="AlphaFoldDB" id="A0AAN9IK25"/>
<proteinExistence type="predicted"/>
<keyword evidence="2" id="KW-1185">Reference proteome</keyword>
<gene>
    <name evidence="1" type="ORF">RIF29_10470</name>
</gene>
<dbReference type="Proteomes" id="UP001372338">
    <property type="component" value="Unassembled WGS sequence"/>
</dbReference>
<dbReference type="EMBL" id="JAYWIO010000002">
    <property type="protein sequence ID" value="KAK7282009.1"/>
    <property type="molecule type" value="Genomic_DNA"/>
</dbReference>
<name>A0AAN9IK25_CROPI</name>
<evidence type="ECO:0000313" key="1">
    <source>
        <dbReference type="EMBL" id="KAK7282009.1"/>
    </source>
</evidence>
<reference evidence="1 2" key="1">
    <citation type="submission" date="2024-01" db="EMBL/GenBank/DDBJ databases">
        <title>The genomes of 5 underutilized Papilionoideae crops provide insights into root nodulation and disease resistanc.</title>
        <authorList>
            <person name="Yuan L."/>
        </authorList>
    </citation>
    <scope>NUCLEOTIDE SEQUENCE [LARGE SCALE GENOMIC DNA]</scope>
    <source>
        <strain evidence="1">ZHUSHIDOU_FW_LH</strain>
        <tissue evidence="1">Leaf</tissue>
    </source>
</reference>
<comment type="caution">
    <text evidence="1">The sequence shown here is derived from an EMBL/GenBank/DDBJ whole genome shotgun (WGS) entry which is preliminary data.</text>
</comment>
<sequence length="120" mass="13316">MSSCAYMYVLIPIVTGPVHRKPLSVDETKFEALCSSSSQSTIPFSSDAVMCCTMKFISYVNPQYMSSRSSVKIESFSASVSPCSFSINSSRSSKEEALEKMNFQEEGLRQNGVFHWDLGI</sequence>
<accession>A0AAN9IK25</accession>
<evidence type="ECO:0000313" key="2">
    <source>
        <dbReference type="Proteomes" id="UP001372338"/>
    </source>
</evidence>
<organism evidence="1 2">
    <name type="scientific">Crotalaria pallida</name>
    <name type="common">Smooth rattlebox</name>
    <name type="synonym">Crotalaria striata</name>
    <dbReference type="NCBI Taxonomy" id="3830"/>
    <lineage>
        <taxon>Eukaryota</taxon>
        <taxon>Viridiplantae</taxon>
        <taxon>Streptophyta</taxon>
        <taxon>Embryophyta</taxon>
        <taxon>Tracheophyta</taxon>
        <taxon>Spermatophyta</taxon>
        <taxon>Magnoliopsida</taxon>
        <taxon>eudicotyledons</taxon>
        <taxon>Gunneridae</taxon>
        <taxon>Pentapetalae</taxon>
        <taxon>rosids</taxon>
        <taxon>fabids</taxon>
        <taxon>Fabales</taxon>
        <taxon>Fabaceae</taxon>
        <taxon>Papilionoideae</taxon>
        <taxon>50 kb inversion clade</taxon>
        <taxon>genistoids sensu lato</taxon>
        <taxon>core genistoids</taxon>
        <taxon>Crotalarieae</taxon>
        <taxon>Crotalaria</taxon>
    </lineage>
</organism>